<sequence>MEVEFDRTGFKFVVRFAAQFTLIYFLVSFSSNLFFDNIYGDHGYALEVGKENLASVISHETSSADNPAITLGFVGDIMLDRGVWQVVSINGRGDFKFIFERSQEELNNLDLLFGNLEGPVSDKGRDLGALYSFRMNPDVIDALLYAGFSVLSLANNHAGDWGEEALRDSINRLGRAGISHVGAGLSAEEAYKPLVFDVDGFKVAILAFTESTGIYEGGNIALAREEKVRESIQSAQNTDIADFIVAYFHFGDEYQREPNERQRKLSYAAVDSGADLVIGSHSHVTQSAEKYKDSLIVYSLGNFVFDQYFSDETMRGWLLKVFIGSDGEVVGMKLCDVFINPLFQPVVLSCNPAVDFYK</sequence>
<keyword evidence="2" id="KW-1133">Transmembrane helix</keyword>
<dbReference type="PANTHER" id="PTHR33393">
    <property type="entry name" value="POLYGLUTAMINE SYNTHESIS ACCESSORY PROTEIN RV0574C-RELATED"/>
    <property type="match status" value="1"/>
</dbReference>
<dbReference type="CDD" id="cd07381">
    <property type="entry name" value="MPP_CapA"/>
    <property type="match status" value="1"/>
</dbReference>
<evidence type="ECO:0000256" key="2">
    <source>
        <dbReference type="SAM" id="Phobius"/>
    </source>
</evidence>
<protein>
    <recommendedName>
        <fullName evidence="3">Capsule synthesis protein CapA domain-containing protein</fullName>
    </recommendedName>
</protein>
<dbReference type="Gene3D" id="3.60.21.10">
    <property type="match status" value="1"/>
</dbReference>
<accession>A0A1G2T1D4</accession>
<dbReference type="AlphaFoldDB" id="A0A1G2T1D4"/>
<evidence type="ECO:0000259" key="3">
    <source>
        <dbReference type="SMART" id="SM00854"/>
    </source>
</evidence>
<reference evidence="4 5" key="1">
    <citation type="journal article" date="2016" name="Nat. Commun.">
        <title>Thousands of microbial genomes shed light on interconnected biogeochemical processes in an aquifer system.</title>
        <authorList>
            <person name="Anantharaman K."/>
            <person name="Brown C.T."/>
            <person name="Hug L.A."/>
            <person name="Sharon I."/>
            <person name="Castelle C.J."/>
            <person name="Probst A.J."/>
            <person name="Thomas B.C."/>
            <person name="Singh A."/>
            <person name="Wilkins M.J."/>
            <person name="Karaoz U."/>
            <person name="Brodie E.L."/>
            <person name="Williams K.H."/>
            <person name="Hubbard S.S."/>
            <person name="Banfield J.F."/>
        </authorList>
    </citation>
    <scope>NUCLEOTIDE SEQUENCE [LARGE SCALE GENOMIC DNA]</scope>
</reference>
<dbReference type="PANTHER" id="PTHR33393:SF11">
    <property type="entry name" value="POLYGLUTAMINE SYNTHESIS ACCESSORY PROTEIN RV0574C-RELATED"/>
    <property type="match status" value="1"/>
</dbReference>
<feature type="transmembrane region" description="Helical" evidence="2">
    <location>
        <begin position="12"/>
        <end position="35"/>
    </location>
</feature>
<dbReference type="InterPro" id="IPR052169">
    <property type="entry name" value="CW_Biosynth-Accessory"/>
</dbReference>
<dbReference type="InterPro" id="IPR029052">
    <property type="entry name" value="Metallo-depent_PP-like"/>
</dbReference>
<evidence type="ECO:0000313" key="4">
    <source>
        <dbReference type="EMBL" id="OHA91090.1"/>
    </source>
</evidence>
<dbReference type="PROSITE" id="PS00141">
    <property type="entry name" value="ASP_PROTEASE"/>
    <property type="match status" value="1"/>
</dbReference>
<organism evidence="4 5">
    <name type="scientific">Candidatus Zambryskibacteria bacterium RIFCSPHIGHO2_01_FULL_46_30</name>
    <dbReference type="NCBI Taxonomy" id="1802739"/>
    <lineage>
        <taxon>Bacteria</taxon>
        <taxon>Candidatus Zambryskiibacteriota</taxon>
    </lineage>
</organism>
<evidence type="ECO:0000313" key="5">
    <source>
        <dbReference type="Proteomes" id="UP000177746"/>
    </source>
</evidence>
<name>A0A1G2T1D4_9BACT</name>
<dbReference type="Proteomes" id="UP000177746">
    <property type="component" value="Unassembled WGS sequence"/>
</dbReference>
<evidence type="ECO:0000256" key="1">
    <source>
        <dbReference type="ARBA" id="ARBA00005662"/>
    </source>
</evidence>
<comment type="caution">
    <text evidence="4">The sequence shown here is derived from an EMBL/GenBank/DDBJ whole genome shotgun (WGS) entry which is preliminary data.</text>
</comment>
<dbReference type="InterPro" id="IPR001969">
    <property type="entry name" value="Aspartic_peptidase_AS"/>
</dbReference>
<dbReference type="SUPFAM" id="SSF56300">
    <property type="entry name" value="Metallo-dependent phosphatases"/>
    <property type="match status" value="1"/>
</dbReference>
<dbReference type="InterPro" id="IPR019079">
    <property type="entry name" value="Capsule_synth_CapA"/>
</dbReference>
<keyword evidence="2" id="KW-0472">Membrane</keyword>
<feature type="domain" description="Capsule synthesis protein CapA" evidence="3">
    <location>
        <begin position="70"/>
        <end position="307"/>
    </location>
</feature>
<gene>
    <name evidence="4" type="ORF">A2665_01330</name>
</gene>
<dbReference type="SMART" id="SM00854">
    <property type="entry name" value="PGA_cap"/>
    <property type="match status" value="1"/>
</dbReference>
<dbReference type="GO" id="GO:0006508">
    <property type="term" value="P:proteolysis"/>
    <property type="evidence" value="ECO:0007669"/>
    <property type="project" value="InterPro"/>
</dbReference>
<keyword evidence="2" id="KW-0812">Transmembrane</keyword>
<dbReference type="EMBL" id="MHVI01000020">
    <property type="protein sequence ID" value="OHA91090.1"/>
    <property type="molecule type" value="Genomic_DNA"/>
</dbReference>
<dbReference type="GO" id="GO:0004190">
    <property type="term" value="F:aspartic-type endopeptidase activity"/>
    <property type="evidence" value="ECO:0007669"/>
    <property type="project" value="InterPro"/>
</dbReference>
<dbReference type="Pfam" id="PF09587">
    <property type="entry name" value="PGA_cap"/>
    <property type="match status" value="1"/>
</dbReference>
<comment type="similarity">
    <text evidence="1">Belongs to the CapA family.</text>
</comment>
<proteinExistence type="inferred from homology"/>